<evidence type="ECO:0000256" key="1">
    <source>
        <dbReference type="SAM" id="MobiDB-lite"/>
    </source>
</evidence>
<feature type="region of interest" description="Disordered" evidence="1">
    <location>
        <begin position="1"/>
        <end position="39"/>
    </location>
</feature>
<proteinExistence type="predicted"/>
<accession>A0A7T7I684</accession>
<dbReference type="Proteomes" id="UP000595636">
    <property type="component" value="Chromosome"/>
</dbReference>
<sequence>MTEQTQQTEERQAPVSTPPDMLPAVPAVPEGTPLVPPTAGKDRRVLRAVLRWTAVAVVFAAVGTAAAYGITRQERTDLPGLATESDGRWDYPEIVRPPLPAGSPAPFAEANGAATHHADLRALVLPAPEGAKADEALRGKGGWLATDRFLAEFTSKEDRKAAGQVMTDNGLRHIAARGWTTQDGTHTRIYLLRFDTAAAADELYATELIHYDSPTYAVRGAEEFDRDEDFPEKTEFAHVTRAPYVETEPYGAEQVRQAYLSAGDTVAVIVQSRKGTAGAVPFQQTVVLQSQLLS</sequence>
<organism evidence="3 4">
    <name type="scientific">Streptomyces liliifuscus</name>
    <dbReference type="NCBI Taxonomy" id="2797636"/>
    <lineage>
        <taxon>Bacteria</taxon>
        <taxon>Bacillati</taxon>
        <taxon>Actinomycetota</taxon>
        <taxon>Actinomycetes</taxon>
        <taxon>Kitasatosporales</taxon>
        <taxon>Streptomycetaceae</taxon>
        <taxon>Streptomyces</taxon>
    </lineage>
</organism>
<keyword evidence="2" id="KW-0812">Transmembrane</keyword>
<evidence type="ECO:0000313" key="3">
    <source>
        <dbReference type="EMBL" id="QQM41789.1"/>
    </source>
</evidence>
<evidence type="ECO:0000313" key="4">
    <source>
        <dbReference type="Proteomes" id="UP000595636"/>
    </source>
</evidence>
<dbReference type="KEGG" id="slf:JEQ17_21610"/>
<protein>
    <submittedName>
        <fullName evidence="3">Uncharacterized protein</fullName>
    </submittedName>
</protein>
<keyword evidence="2" id="KW-0472">Membrane</keyword>
<keyword evidence="2" id="KW-1133">Transmembrane helix</keyword>
<gene>
    <name evidence="3" type="ORF">JEQ17_21610</name>
</gene>
<keyword evidence="4" id="KW-1185">Reference proteome</keyword>
<feature type="transmembrane region" description="Helical" evidence="2">
    <location>
        <begin position="49"/>
        <end position="70"/>
    </location>
</feature>
<dbReference type="AlphaFoldDB" id="A0A7T7I684"/>
<dbReference type="EMBL" id="CP066831">
    <property type="protein sequence ID" value="QQM41789.1"/>
    <property type="molecule type" value="Genomic_DNA"/>
</dbReference>
<name>A0A7T7I684_9ACTN</name>
<dbReference type="RefSeq" id="WP_200396762.1">
    <property type="nucleotide sequence ID" value="NZ_CP066831.1"/>
</dbReference>
<reference evidence="3 4" key="1">
    <citation type="submission" date="2020-12" db="EMBL/GenBank/DDBJ databases">
        <title>A novel species.</title>
        <authorList>
            <person name="Li K."/>
        </authorList>
    </citation>
    <scope>NUCLEOTIDE SEQUENCE [LARGE SCALE GENOMIC DNA]</scope>
    <source>
        <strain evidence="3 4">ZYC-3</strain>
    </source>
</reference>
<evidence type="ECO:0000256" key="2">
    <source>
        <dbReference type="SAM" id="Phobius"/>
    </source>
</evidence>